<evidence type="ECO:0000256" key="8">
    <source>
        <dbReference type="ARBA" id="ARBA00022917"/>
    </source>
</evidence>
<dbReference type="Pfam" id="PF01411">
    <property type="entry name" value="tRNA-synt_2c"/>
    <property type="match status" value="1"/>
</dbReference>
<evidence type="ECO:0000256" key="7">
    <source>
        <dbReference type="ARBA" id="ARBA00022884"/>
    </source>
</evidence>
<dbReference type="Gene3D" id="3.30.930.10">
    <property type="entry name" value="Bira Bifunctional Protein, Domain 2"/>
    <property type="match status" value="1"/>
</dbReference>
<name>A0AAV8Z516_9CUCU</name>
<keyword evidence="12" id="KW-1185">Reference proteome</keyword>
<organism evidence="11 12">
    <name type="scientific">Aromia moschata</name>
    <dbReference type="NCBI Taxonomy" id="1265417"/>
    <lineage>
        <taxon>Eukaryota</taxon>
        <taxon>Metazoa</taxon>
        <taxon>Ecdysozoa</taxon>
        <taxon>Arthropoda</taxon>
        <taxon>Hexapoda</taxon>
        <taxon>Insecta</taxon>
        <taxon>Pterygota</taxon>
        <taxon>Neoptera</taxon>
        <taxon>Endopterygota</taxon>
        <taxon>Coleoptera</taxon>
        <taxon>Polyphaga</taxon>
        <taxon>Cucujiformia</taxon>
        <taxon>Chrysomeloidea</taxon>
        <taxon>Cerambycidae</taxon>
        <taxon>Cerambycinae</taxon>
        <taxon>Callichromatini</taxon>
        <taxon>Aromia</taxon>
    </lineage>
</organism>
<dbReference type="GO" id="GO:0002161">
    <property type="term" value="F:aminoacyl-tRNA deacylase activity"/>
    <property type="evidence" value="ECO:0007669"/>
    <property type="project" value="TreeGrafter"/>
</dbReference>
<dbReference type="InterPro" id="IPR045864">
    <property type="entry name" value="aa-tRNA-synth_II/BPL/LPL"/>
</dbReference>
<dbReference type="GO" id="GO:0005524">
    <property type="term" value="F:ATP binding"/>
    <property type="evidence" value="ECO:0007669"/>
    <property type="project" value="UniProtKB-KW"/>
</dbReference>
<keyword evidence="5" id="KW-0547">Nucleotide-binding</keyword>
<dbReference type="EMBL" id="JAPWTK010000016">
    <property type="protein sequence ID" value="KAJ8958584.1"/>
    <property type="molecule type" value="Genomic_DNA"/>
</dbReference>
<dbReference type="SUPFAM" id="SSF101353">
    <property type="entry name" value="Putative anticodon-binding domain of alanyl-tRNA synthetase (AlaRS)"/>
    <property type="match status" value="1"/>
</dbReference>
<dbReference type="InterPro" id="IPR018165">
    <property type="entry name" value="Ala-tRNA-synth_IIc_core"/>
</dbReference>
<dbReference type="GO" id="GO:0004813">
    <property type="term" value="F:alanine-tRNA ligase activity"/>
    <property type="evidence" value="ECO:0007669"/>
    <property type="project" value="UniProtKB-EC"/>
</dbReference>
<accession>A0AAV8Z516</accession>
<keyword evidence="3" id="KW-0820">tRNA-binding</keyword>
<dbReference type="SUPFAM" id="SSF55681">
    <property type="entry name" value="Class II aaRS and biotin synthetases"/>
    <property type="match status" value="1"/>
</dbReference>
<dbReference type="GO" id="GO:0000049">
    <property type="term" value="F:tRNA binding"/>
    <property type="evidence" value="ECO:0007669"/>
    <property type="project" value="UniProtKB-KW"/>
</dbReference>
<keyword evidence="7" id="KW-0694">RNA-binding</keyword>
<dbReference type="AlphaFoldDB" id="A0AAV8Z516"/>
<dbReference type="GO" id="GO:0006419">
    <property type="term" value="P:alanyl-tRNA aminoacylation"/>
    <property type="evidence" value="ECO:0007669"/>
    <property type="project" value="InterPro"/>
</dbReference>
<protein>
    <recommendedName>
        <fullName evidence="2">alanine--tRNA ligase</fullName>
        <ecNumber evidence="2">6.1.1.7</ecNumber>
    </recommendedName>
</protein>
<feature type="domain" description="Alanyl-transfer RNA synthetases family profile" evidence="10">
    <location>
        <begin position="31"/>
        <end position="205"/>
    </location>
</feature>
<evidence type="ECO:0000313" key="11">
    <source>
        <dbReference type="EMBL" id="KAJ8958584.1"/>
    </source>
</evidence>
<gene>
    <name evidence="11" type="ORF">NQ318_016305</name>
</gene>
<dbReference type="PANTHER" id="PTHR11777:SF9">
    <property type="entry name" value="ALANINE--TRNA LIGASE, CYTOPLASMIC"/>
    <property type="match status" value="1"/>
</dbReference>
<evidence type="ECO:0000313" key="12">
    <source>
        <dbReference type="Proteomes" id="UP001162162"/>
    </source>
</evidence>
<dbReference type="EC" id="6.1.1.7" evidence="2"/>
<dbReference type="PANTHER" id="PTHR11777">
    <property type="entry name" value="ALANYL-TRNA SYNTHETASE"/>
    <property type="match status" value="1"/>
</dbReference>
<evidence type="ECO:0000256" key="6">
    <source>
        <dbReference type="ARBA" id="ARBA00022840"/>
    </source>
</evidence>
<keyword evidence="8" id="KW-0648">Protein biosynthesis</keyword>
<evidence type="ECO:0000256" key="3">
    <source>
        <dbReference type="ARBA" id="ARBA00022555"/>
    </source>
</evidence>
<keyword evidence="6" id="KW-0067">ATP-binding</keyword>
<keyword evidence="9" id="KW-0030">Aminoacyl-tRNA synthetase</keyword>
<dbReference type="InterPro" id="IPR050058">
    <property type="entry name" value="Ala-tRNA_ligase"/>
</dbReference>
<dbReference type="InterPro" id="IPR018162">
    <property type="entry name" value="Ala-tRNA-ligase_IIc_anticod-bd"/>
</dbReference>
<reference evidence="11" key="1">
    <citation type="journal article" date="2023" name="Insect Mol. Biol.">
        <title>Genome sequencing provides insights into the evolution of gene families encoding plant cell wall-degrading enzymes in longhorned beetles.</title>
        <authorList>
            <person name="Shin N.R."/>
            <person name="Okamura Y."/>
            <person name="Kirsch R."/>
            <person name="Pauchet Y."/>
        </authorList>
    </citation>
    <scope>NUCLEOTIDE SEQUENCE</scope>
    <source>
        <strain evidence="11">AMC_N1</strain>
    </source>
</reference>
<comment type="caution">
    <text evidence="11">The sequence shown here is derived from an EMBL/GenBank/DDBJ whole genome shotgun (WGS) entry which is preliminary data.</text>
</comment>
<evidence type="ECO:0000256" key="2">
    <source>
        <dbReference type="ARBA" id="ARBA00013168"/>
    </source>
</evidence>
<comment type="similarity">
    <text evidence="1">Belongs to the class-II aminoacyl-tRNA synthetase family.</text>
</comment>
<evidence type="ECO:0000256" key="4">
    <source>
        <dbReference type="ARBA" id="ARBA00022598"/>
    </source>
</evidence>
<proteinExistence type="inferred from homology"/>
<sequence length="237" mass="27459">MVYQNCRRLLPVNNKTRRIERGISKYIQQNVSSKVIRQRFLDYFIKENDHNFIKSSPVVPYCDPTVAFVNAGMNQFKGIFLGRQTPQYNKVANYQKCIRVGGKHNDLNAIGKDGYHHTFFEMLGNWSFGDYFKAEACKLAWELLTNVYKVPKSRLYVTYFKGDEKLGLGEDLEIKDIWRAIGYLMNAIHKNSNKLPKYGGKFGESDWNTLDTSYRILADHTRMITACLADGMIPEQK</sequence>
<evidence type="ECO:0000256" key="1">
    <source>
        <dbReference type="ARBA" id="ARBA00008226"/>
    </source>
</evidence>
<dbReference type="InterPro" id="IPR018164">
    <property type="entry name" value="Ala-tRNA-synth_IIc_N"/>
</dbReference>
<dbReference type="PROSITE" id="PS50860">
    <property type="entry name" value="AA_TRNA_LIGASE_II_ALA"/>
    <property type="match status" value="1"/>
</dbReference>
<evidence type="ECO:0000256" key="9">
    <source>
        <dbReference type="ARBA" id="ARBA00023146"/>
    </source>
</evidence>
<keyword evidence="4" id="KW-0436">Ligase</keyword>
<dbReference type="Proteomes" id="UP001162162">
    <property type="component" value="Unassembled WGS sequence"/>
</dbReference>
<evidence type="ECO:0000259" key="10">
    <source>
        <dbReference type="PROSITE" id="PS50860"/>
    </source>
</evidence>
<dbReference type="GO" id="GO:0005739">
    <property type="term" value="C:mitochondrion"/>
    <property type="evidence" value="ECO:0007669"/>
    <property type="project" value="TreeGrafter"/>
</dbReference>
<evidence type="ECO:0000256" key="5">
    <source>
        <dbReference type="ARBA" id="ARBA00022741"/>
    </source>
</evidence>